<proteinExistence type="predicted"/>
<sequence length="212" mass="23083">MIYLTTPSGDKVRAAMAAGHGIAWMSTPACGHVLPAGQIWAADNGRFGKGWPGYERWWRYLESHADRAGDCLFAVAPDIPMDAAATLEESRPWLPKIRALGYRAAFAAQDGAEDLPVPWDDLDVLFLAGSTEWKLGPGARVLALEAKRRGKRVHMGRVNSLKRLRYAHSIGCDSADGTFVAFGPDKNLPKCLAWVAELNGQEELFPLKAPAA</sequence>
<evidence type="ECO:0000313" key="2">
    <source>
        <dbReference type="Proteomes" id="UP000579523"/>
    </source>
</evidence>
<name>A0A7W7PWI4_9ACTN</name>
<dbReference type="EMBL" id="JACHJI010000017">
    <property type="protein sequence ID" value="MBB4902570.1"/>
    <property type="molecule type" value="Genomic_DNA"/>
</dbReference>
<keyword evidence="2" id="KW-1185">Reference proteome</keyword>
<reference evidence="1 2" key="1">
    <citation type="submission" date="2020-08" db="EMBL/GenBank/DDBJ databases">
        <title>Genomic Encyclopedia of Type Strains, Phase III (KMG-III): the genomes of soil and plant-associated and newly described type strains.</title>
        <authorList>
            <person name="Whitman W."/>
        </authorList>
    </citation>
    <scope>NUCLEOTIDE SEQUENCE [LARGE SCALE GENOMIC DNA]</scope>
    <source>
        <strain evidence="1 2">CECT 3273</strain>
    </source>
</reference>
<comment type="caution">
    <text evidence="1">The sequence shown here is derived from an EMBL/GenBank/DDBJ whole genome shotgun (WGS) entry which is preliminary data.</text>
</comment>
<protein>
    <submittedName>
        <fullName evidence="1">Uncharacterized protein</fullName>
    </submittedName>
</protein>
<accession>A0A7W7PWI4</accession>
<gene>
    <name evidence="1" type="ORF">FHS37_006667</name>
</gene>
<evidence type="ECO:0000313" key="1">
    <source>
        <dbReference type="EMBL" id="MBB4902570.1"/>
    </source>
</evidence>
<dbReference type="Proteomes" id="UP000579523">
    <property type="component" value="Unassembled WGS sequence"/>
</dbReference>
<dbReference type="RefSeq" id="WP_184828002.1">
    <property type="nucleotide sequence ID" value="NZ_BMTK01000036.1"/>
</dbReference>
<dbReference type="AlphaFoldDB" id="A0A7W7PWI4"/>
<organism evidence="1 2">
    <name type="scientific">Streptomyces griseomycini</name>
    <dbReference type="NCBI Taxonomy" id="66895"/>
    <lineage>
        <taxon>Bacteria</taxon>
        <taxon>Bacillati</taxon>
        <taxon>Actinomycetota</taxon>
        <taxon>Actinomycetes</taxon>
        <taxon>Kitasatosporales</taxon>
        <taxon>Streptomycetaceae</taxon>
        <taxon>Streptomyces</taxon>
    </lineage>
</organism>